<keyword evidence="3" id="KW-1185">Reference proteome</keyword>
<accession>A0A098DII5</accession>
<accession>I1S683</accession>
<reference evidence="1 3" key="3">
    <citation type="journal article" date="2015" name="BMC Genomics">
        <title>The completed genome sequence of the pathogenic ascomycete fungus Fusarium graminearum.</title>
        <authorList>
            <person name="King R."/>
            <person name="Urban M."/>
            <person name="Hammond-Kosack M.C."/>
            <person name="Hassani-Pak K."/>
            <person name="Hammond-Kosack K.E."/>
        </authorList>
    </citation>
    <scope>NUCLEOTIDE SEQUENCE [LARGE SCALE GENOMIC DNA]</scope>
    <source>
        <strain evidence="3">ATCC MYA-4620 / CBS 123657 / FGSC 9075 / NRRL 31084 / PH-1</strain>
        <strain evidence="1">PH-1</strain>
    </source>
</reference>
<sequence length="337" mass="38250">MVFSYISNLKPSEIILHLLGARRITTLSHLQYTKQLNIAPNKSTHEYFTANDGMYRAFFAACKTAIRKGSTAWGPTTGQLAGALMACTALRTSEELAAGSIRDEIGGLCFYYLHTSLLKRVRSTRPLIRKRKVKKQKVTDWNPDYLDTGFNLEHSPAEEDGGSYQNQGQIWNYEKAYQEAKESGVIPTQTAIFTRCQSESEFDKVTMPLHHDIITALEERNPSVHGHYPGCEKASSRRMPLWLIVDATVSAPPRKPLLLQKIMRLMTYLRTMTNLARALRNLSATTTSDGCFQQNIKLLFDVTLRSKKVYFWLRECNRDGYDARGVELELWHSCNGA</sequence>
<gene>
    <name evidence="1" type="ORF">FGRAMPH1_01T13951</name>
</gene>
<reference evidence="2 3" key="2">
    <citation type="journal article" date="2010" name="Nature">
        <title>Comparative genomics reveals mobile pathogenicity chromosomes in Fusarium.</title>
        <authorList>
            <person name="Ma L.J."/>
            <person name="van der Does H.C."/>
            <person name="Borkovich K.A."/>
            <person name="Coleman J.J."/>
            <person name="Daboussi M.J."/>
            <person name="Di Pietro A."/>
            <person name="Dufresne M."/>
            <person name="Freitag M."/>
            <person name="Grabherr M."/>
            <person name="Henrissat B."/>
            <person name="Houterman P.M."/>
            <person name="Kang S."/>
            <person name="Shim W.B."/>
            <person name="Woloshuk C."/>
            <person name="Xie X."/>
            <person name="Xu J.R."/>
            <person name="Antoniw J."/>
            <person name="Baker S.E."/>
            <person name="Bluhm B.H."/>
            <person name="Breakspear A."/>
            <person name="Brown D.W."/>
            <person name="Butchko R.A."/>
            <person name="Chapman S."/>
            <person name="Coulson R."/>
            <person name="Coutinho P.M."/>
            <person name="Danchin E.G."/>
            <person name="Diener A."/>
            <person name="Gale L.R."/>
            <person name="Gardiner D.M."/>
            <person name="Goff S."/>
            <person name="Hammond-Kosack K.E."/>
            <person name="Hilburn K."/>
            <person name="Hua-Van A."/>
            <person name="Jonkers W."/>
            <person name="Kazan K."/>
            <person name="Kodira C.D."/>
            <person name="Koehrsen M."/>
            <person name="Kumar L."/>
            <person name="Lee Y.H."/>
            <person name="Li L."/>
            <person name="Manners J.M."/>
            <person name="Miranda-Saavedra D."/>
            <person name="Mukherjee M."/>
            <person name="Park G."/>
            <person name="Park J."/>
            <person name="Park S.Y."/>
            <person name="Proctor R.H."/>
            <person name="Regev A."/>
            <person name="Ruiz-Roldan M.C."/>
            <person name="Sain D."/>
            <person name="Sakthikumar S."/>
            <person name="Sykes S."/>
            <person name="Schwartz D.C."/>
            <person name="Turgeon B.G."/>
            <person name="Wapinski I."/>
            <person name="Yoder O."/>
            <person name="Young S."/>
            <person name="Zeng Q."/>
            <person name="Zhou S."/>
            <person name="Galagan J."/>
            <person name="Cuomo C.A."/>
            <person name="Kistler H.C."/>
            <person name="Rep M."/>
        </authorList>
    </citation>
    <scope>GENOME REANNOTATION</scope>
    <source>
        <strain evidence="3">ATCC MYA-4620 / CBS 123657 / FGSC 9075 / NRRL 31084 / PH-1</strain>
        <strain evidence="2">PH-1 / ATCC MYA-4620 / FGSC 9075 / NRRL 31084</strain>
    </source>
</reference>
<name>I1S683_GIBZE</name>
<dbReference type="VEuPathDB" id="FungiDB:FGRAMPH1_01G13951"/>
<evidence type="ECO:0000313" key="2">
    <source>
        <dbReference type="EnsemblFungi" id="CEF78778"/>
    </source>
</evidence>
<evidence type="ECO:0000313" key="3">
    <source>
        <dbReference type="Proteomes" id="UP000070720"/>
    </source>
</evidence>
<dbReference type="AlphaFoldDB" id="I1S683"/>
<dbReference type="HOGENOM" id="CLU_823982_0_0_1"/>
<dbReference type="EMBL" id="HG970333">
    <property type="protein sequence ID" value="CEF78778.1"/>
    <property type="molecule type" value="Genomic_DNA"/>
</dbReference>
<dbReference type="Proteomes" id="UP000070720">
    <property type="component" value="Chromosome 2"/>
</dbReference>
<organism evidence="1 3">
    <name type="scientific">Gibberella zeae (strain ATCC MYA-4620 / CBS 123657 / FGSC 9075 / NRRL 31084 / PH-1)</name>
    <name type="common">Wheat head blight fungus</name>
    <name type="synonym">Fusarium graminearum</name>
    <dbReference type="NCBI Taxonomy" id="229533"/>
    <lineage>
        <taxon>Eukaryota</taxon>
        <taxon>Fungi</taxon>
        <taxon>Dikarya</taxon>
        <taxon>Ascomycota</taxon>
        <taxon>Pezizomycotina</taxon>
        <taxon>Sordariomycetes</taxon>
        <taxon>Hypocreomycetidae</taxon>
        <taxon>Hypocreales</taxon>
        <taxon>Nectriaceae</taxon>
        <taxon>Fusarium</taxon>
    </lineage>
</organism>
<protein>
    <submittedName>
        <fullName evidence="1">Chromosome 2, complete genome</fullName>
    </submittedName>
</protein>
<dbReference type="RefSeq" id="XP_011321787.1">
    <property type="nucleotide sequence ID" value="XM_011323485.1"/>
</dbReference>
<proteinExistence type="predicted"/>
<dbReference type="OrthoDB" id="5153879at2759"/>
<evidence type="ECO:0000313" key="1">
    <source>
        <dbReference type="EMBL" id="CEF78778.1"/>
    </source>
</evidence>
<dbReference type="KEGG" id="fgr:FGSG_12354"/>
<reference evidence="2 3" key="1">
    <citation type="journal article" date="2007" name="Science">
        <title>The Fusarium graminearum genome reveals a link between localized polymorphism and pathogen specialization.</title>
        <authorList>
            <person name="Cuomo C.A."/>
            <person name="Gueldener U."/>
            <person name="Xu J.-R."/>
            <person name="Trail F."/>
            <person name="Turgeon B.G."/>
            <person name="Di Pietro A."/>
            <person name="Walton J.D."/>
            <person name="Ma L.-J."/>
            <person name="Baker S.E."/>
            <person name="Rep M."/>
            <person name="Adam G."/>
            <person name="Antoniw J."/>
            <person name="Baldwin T."/>
            <person name="Calvo S.E."/>
            <person name="Chang Y.-L."/>
            <person name="DeCaprio D."/>
            <person name="Gale L.R."/>
            <person name="Gnerre S."/>
            <person name="Goswami R.S."/>
            <person name="Hammond-Kosack K."/>
            <person name="Harris L.J."/>
            <person name="Hilburn K."/>
            <person name="Kennell J.C."/>
            <person name="Kroken S."/>
            <person name="Magnuson J.K."/>
            <person name="Mannhaupt G."/>
            <person name="Mauceli E.W."/>
            <person name="Mewes H.-W."/>
            <person name="Mitterbauer R."/>
            <person name="Muehlbauer G."/>
            <person name="Muensterkoetter M."/>
            <person name="Nelson D."/>
            <person name="O'Donnell K."/>
            <person name="Ouellet T."/>
            <person name="Qi W."/>
            <person name="Quesneville H."/>
            <person name="Roncero M.I.G."/>
            <person name="Seong K.-Y."/>
            <person name="Tetko I.V."/>
            <person name="Urban M."/>
            <person name="Waalwijk C."/>
            <person name="Ward T.J."/>
            <person name="Yao J."/>
            <person name="Birren B.W."/>
            <person name="Kistler H.C."/>
        </authorList>
    </citation>
    <scope>NUCLEOTIDE SEQUENCE [LARGE SCALE GENOMIC DNA]</scope>
    <source>
        <strain evidence="3">ATCC MYA-4620 / CBS 123657 / FGSC 9075 / NRRL 31084 / PH-1</strain>
        <strain evidence="2">PH-1 / ATCC MYA-4620 / FGSC 9075 / NRRL 31084</strain>
    </source>
</reference>
<reference evidence="2" key="4">
    <citation type="submission" date="2017-01" db="UniProtKB">
        <authorList>
            <consortium name="EnsemblFungi"/>
        </authorList>
    </citation>
    <scope>IDENTIFICATION</scope>
    <source>
        <strain evidence="2">PH-1 / ATCC MYA-4620 / FGSC 9075 / NRRL 31084</strain>
    </source>
</reference>
<dbReference type="EnsemblFungi" id="CEF78778">
    <property type="protein sequence ID" value="CEF78778"/>
    <property type="gene ID" value="FGRRES_12354"/>
</dbReference>
<dbReference type="InParanoid" id="I1S683"/>